<dbReference type="InterPro" id="IPR044492">
    <property type="entry name" value="P_typ_ATPase_HD_dom"/>
</dbReference>
<keyword evidence="9 17" id="KW-0460">Magnesium</keyword>
<feature type="region of interest" description="Disordered" evidence="18">
    <location>
        <begin position="298"/>
        <end position="331"/>
    </location>
</feature>
<organism evidence="22 23">
    <name type="scientific">Mortierella alpina</name>
    <name type="common">Oleaginous fungus</name>
    <name type="synonym">Mortierella renispora</name>
    <dbReference type="NCBI Taxonomy" id="64518"/>
    <lineage>
        <taxon>Eukaryota</taxon>
        <taxon>Fungi</taxon>
        <taxon>Fungi incertae sedis</taxon>
        <taxon>Mucoromycota</taxon>
        <taxon>Mortierellomycotina</taxon>
        <taxon>Mortierellomycetes</taxon>
        <taxon>Mortierellales</taxon>
        <taxon>Mortierellaceae</taxon>
        <taxon>Mortierella</taxon>
    </lineage>
</organism>
<gene>
    <name evidence="22" type="ORF">BGZ70_001875</name>
</gene>
<dbReference type="GO" id="GO:0016887">
    <property type="term" value="F:ATP hydrolysis activity"/>
    <property type="evidence" value="ECO:0007669"/>
    <property type="project" value="InterPro"/>
</dbReference>
<comment type="subcellular location">
    <subcellularLocation>
        <location evidence="1">Endomembrane system</location>
        <topology evidence="1">Multi-pass membrane protein</topology>
    </subcellularLocation>
</comment>
<evidence type="ECO:0000256" key="17">
    <source>
        <dbReference type="PIRSR" id="PIRSR606539-3"/>
    </source>
</evidence>
<reference evidence="22" key="1">
    <citation type="journal article" date="2020" name="Fungal Divers.">
        <title>Resolving the Mortierellaceae phylogeny through synthesis of multi-gene phylogenetics and phylogenomics.</title>
        <authorList>
            <person name="Vandepol N."/>
            <person name="Liber J."/>
            <person name="Desiro A."/>
            <person name="Na H."/>
            <person name="Kennedy M."/>
            <person name="Barry K."/>
            <person name="Grigoriev I.V."/>
            <person name="Miller A.N."/>
            <person name="O'Donnell K."/>
            <person name="Stajich J.E."/>
            <person name="Bonito G."/>
        </authorList>
    </citation>
    <scope>NUCLEOTIDE SEQUENCE</scope>
    <source>
        <strain evidence="22">CK1249</strain>
    </source>
</reference>
<dbReference type="NCBIfam" id="TIGR01494">
    <property type="entry name" value="ATPase_P-type"/>
    <property type="match status" value="1"/>
</dbReference>
<feature type="compositionally biased region" description="Basic and acidic residues" evidence="18">
    <location>
        <begin position="1379"/>
        <end position="1397"/>
    </location>
</feature>
<dbReference type="InterPro" id="IPR023214">
    <property type="entry name" value="HAD_sf"/>
</dbReference>
<feature type="binding site" evidence="17">
    <location>
        <position position="831"/>
    </location>
    <ligand>
        <name>Mg(2+)</name>
        <dbReference type="ChEBI" id="CHEBI:18420"/>
    </ligand>
</feature>
<feature type="compositionally biased region" description="Polar residues" evidence="18">
    <location>
        <begin position="943"/>
        <end position="961"/>
    </location>
</feature>
<feature type="transmembrane region" description="Helical" evidence="19">
    <location>
        <begin position="1702"/>
        <end position="1723"/>
    </location>
</feature>
<comment type="caution">
    <text evidence="22">The sequence shown here is derived from an EMBL/GenBank/DDBJ whole genome shotgun (WGS) entry which is preliminary data.</text>
</comment>
<feature type="binding site" evidence="16">
    <location>
        <position position="1109"/>
    </location>
    <ligand>
        <name>ATP</name>
        <dbReference type="ChEBI" id="CHEBI:30616"/>
    </ligand>
</feature>
<feature type="compositionally biased region" description="Polar residues" evidence="18">
    <location>
        <begin position="1863"/>
        <end position="1882"/>
    </location>
</feature>
<feature type="transmembrane region" description="Helical" evidence="19">
    <location>
        <begin position="1591"/>
        <end position="1618"/>
    </location>
</feature>
<feature type="binding site" evidence="16">
    <location>
        <position position="1196"/>
    </location>
    <ligand>
        <name>ATP</name>
        <dbReference type="ChEBI" id="CHEBI:30616"/>
    </ligand>
</feature>
<evidence type="ECO:0000256" key="11">
    <source>
        <dbReference type="ARBA" id="ARBA00022989"/>
    </source>
</evidence>
<dbReference type="InterPro" id="IPR006539">
    <property type="entry name" value="P-type_ATPase_IV"/>
</dbReference>
<dbReference type="InterPro" id="IPR008250">
    <property type="entry name" value="ATPase_P-typ_transduc_dom_A_sf"/>
</dbReference>
<feature type="compositionally biased region" description="Low complexity" evidence="18">
    <location>
        <begin position="1950"/>
        <end position="1959"/>
    </location>
</feature>
<feature type="region of interest" description="Disordered" evidence="18">
    <location>
        <begin position="2016"/>
        <end position="2093"/>
    </location>
</feature>
<dbReference type="GO" id="GO:0005524">
    <property type="term" value="F:ATP binding"/>
    <property type="evidence" value="ECO:0007669"/>
    <property type="project" value="UniProtKB-KW"/>
</dbReference>
<keyword evidence="11 19" id="KW-1133">Transmembrane helix</keyword>
<feature type="binding site" evidence="16">
    <location>
        <position position="1502"/>
    </location>
    <ligand>
        <name>ATP</name>
        <dbReference type="ChEBI" id="CHEBI:30616"/>
    </ligand>
</feature>
<feature type="compositionally biased region" description="Low complexity" evidence="18">
    <location>
        <begin position="51"/>
        <end position="62"/>
    </location>
</feature>
<evidence type="ECO:0000256" key="12">
    <source>
        <dbReference type="ARBA" id="ARBA00023136"/>
    </source>
</evidence>
<evidence type="ECO:0000256" key="18">
    <source>
        <dbReference type="SAM" id="MobiDB-lite"/>
    </source>
</evidence>
<evidence type="ECO:0000259" key="21">
    <source>
        <dbReference type="Pfam" id="PF16212"/>
    </source>
</evidence>
<dbReference type="SFLD" id="SFLDS00003">
    <property type="entry name" value="Haloacid_Dehalogenase"/>
    <property type="match status" value="1"/>
</dbReference>
<comment type="cofactor">
    <cofactor evidence="17">
        <name>Mg(2+)</name>
        <dbReference type="ChEBI" id="CHEBI:18420"/>
    </cofactor>
</comment>
<feature type="compositionally biased region" description="Basic and acidic residues" evidence="18">
    <location>
        <begin position="2016"/>
        <end position="2030"/>
    </location>
</feature>
<feature type="non-terminal residue" evidence="22">
    <location>
        <position position="2127"/>
    </location>
</feature>
<evidence type="ECO:0000256" key="13">
    <source>
        <dbReference type="ARBA" id="ARBA00034036"/>
    </source>
</evidence>
<dbReference type="OrthoDB" id="377733at2759"/>
<feature type="region of interest" description="Disordered" evidence="18">
    <location>
        <begin position="1"/>
        <end position="123"/>
    </location>
</feature>
<dbReference type="InterPro" id="IPR001757">
    <property type="entry name" value="P_typ_ATPase"/>
</dbReference>
<keyword evidence="23" id="KW-1185">Reference proteome</keyword>
<feature type="domain" description="P-type ATPase C-terminal" evidence="21">
    <location>
        <begin position="1524"/>
        <end position="1770"/>
    </location>
</feature>
<keyword evidence="8 16" id="KW-0067">ATP-binding</keyword>
<feature type="binding site" evidence="16">
    <location>
        <position position="1170"/>
    </location>
    <ligand>
        <name>ATP</name>
        <dbReference type="ChEBI" id="CHEBI:30616"/>
    </ligand>
</feature>
<sequence length="2127" mass="235302">MVNTLQKIYNKTPWQQRRLSQPLSDPNYMPTTLQHSTVYEEEVQDHHDYQPSDADANPDPADQTQLRRQVSIAEPALTRSSTNRHIHDKSNSSSGGGGNDAGNDNNQQPLRRGMTRADTKISLRKSNKDSRRVFINIPPPAQYLDKSGAPKLSYGSNRINTAKYTTLTFLPKNLFEQFRRVANMFFLFMAIIQLTPIFTVGSPFLTVFPLCFVVGVTAIKDGFEDYKRHVEDRNFNQRLCLQLKNVVNYNYPTAGLRAAQKDMGIVARVWNTLIHGLSTGTKKSMRALKLAKKPSRDLPQMDLNDLAPMDDDTPSQQQNGDDGDPAKAGPQPEFIKEQWHNLRVGDFIMLKNNQAVPADAIILSTSETEGSCFIETKDLDGETNLKTRVSLHETSKYNTARRCSRLKCFVDMEPINANLFSFSGSLTMLARKRHADPNAGPSASNRYSHYAPSITSSMMSSPRASMDENDWTRESSAGHNQGEGTADSQHPAQSGTSASDYARLHKSASHRRRSRFSESLDGPASHAADMSGTNNNGGDKEEYQESEDMSYQEDPSSLRATKSKRSSLHRSATGASMAGVSDMAKNVLKANYEQQMQQQHHQQTTHGAMRRGLSVSTNNPNSPYKETTIPVDINNMLLRGHVIRNTHWVIAVIVATGTETKIMLNSGETPSKRSRIEKTMNIQVALNFGILLLLCIVCAVGSNIYDRKWRGTAAEQLWNMSTRSIVLEGVITFFTSLIIFQNIIPISLYISIEFVKTFQAYFIWQDTDMYDVELDQFCTPKTVRTFLNAIEATYKVLQMKRDTNKVLVYLIDQWNLTDDLGQIEYVFSDKTGTLTRNIMEFKKCSINGKIYGNNAVSGQTDAEMGLQLMNEGGESGAQQTDTRDQQGDKNAVLEEFDREVRGIFEPTFMDPLEILTFADPDLLRDLTGTSSSETQSSATAGEGSSNSNQRGNAHGSGSSGQLGAPTHDGSPASNIRDFFTLLALCHTVVVEQPEEAVEDDEDDDFGIYEDNESPTSKQSGDDSSETSPEQKTSRFGLRDKLKKKAEAAGLSVPGATSNVSGNRSRKNSSATVAPPGLKSAAGASGSGGSLDEHGKPKPTICYRAESPDEAALVSAAKNVGFAFVSRGAVAGTDGAAGAASGKAGGNSRQNVNLNILGQDHTYEQLDVIKFNSTRKRMTVIVREPQELGGRILLLTKGADNVIFERLSHDTKDDALRDQTEQDIEAFSNMGLRTLTLAQRVLDQQTYDAWAEKYAAAGKALDDRAKKLDQVAEEIEKDLTLLGATAIEDKLQEGVPDSIAALRQAGIKVWVLTGDKLETAINIGFASRLLEKEMKLEIMKMGRNEKPEQVLKRFKELVDGVLSGRGSAEEQDAATFTKPSGDKEEVEDHQPHEQDPLHPTEPNAAGQGRVWHDKSLPPTPAGSKFNDPMSAAQHVQHALIVDGSALKILLDDPAARKDLIKLSDVCFSVICCRASPLQKALVVELIRRGKKTVCLAIGDGANDVSMIQAANIGVGIAGQEGMQAAMASDYSITQFRFIRKLVIVHGHWGYMRIAEMILNFFFKNVLWVGAVLWFQIYCGFSAMLFYDYTFVSLYNLMFTAVPVLVLGATDQDLTAPYILRFPGVYRLGIQQKRYNQYRFVAYMLDGVWQSLVVFWFWRAVYGINVLGTNGIDSSLLEFSTSVAITNIIIASLYLGLHTYHWTWLMHFAVWGSIVFMLLLVLIYGAFTSSPIYHVAIRLFSLGPFWMMLCLATVCAFMVRYTALFISFWWFPDDVHAARGIMIAEKRIAKALKVRWTGLGPDGMAPDEQTEQEKAILKKEDIKREAKEAAKAEKKAAKNGGKGQGDAEGQPYDLTMIQINVNDHSPNASAQAQNHQDPNQSNRGPTPLEIQQQLLRAQQQQFQQQDTPDGNTLKPDDPSFQHSRRTSSYNYINTLQDKPAALPPLPSPSLPSSPSYSAESSKTSLHAPPAAICLDMTSTRPMRTSARQSAIRQQEQEVAEAKEAERRQKIALRMEQLARQKEEQEQQERDRALLSSSSLSSSSSRSLSPALSDSGDSLSSGSDDDDDEKDEDSTLEANGSESQGRSKRSACTPVEGVSSSWEIALVYGFLTKFRSLLRQTCPLHEYSIE</sequence>
<feature type="binding site" evidence="17">
    <location>
        <position position="829"/>
    </location>
    <ligand>
        <name>Mg(2+)</name>
        <dbReference type="ChEBI" id="CHEBI:18420"/>
    </ligand>
</feature>
<feature type="compositionally biased region" description="Polar residues" evidence="18">
    <location>
        <begin position="453"/>
        <end position="463"/>
    </location>
</feature>
<evidence type="ECO:0000256" key="9">
    <source>
        <dbReference type="ARBA" id="ARBA00022842"/>
    </source>
</evidence>
<feature type="region of interest" description="Disordered" evidence="18">
    <location>
        <begin position="926"/>
        <end position="971"/>
    </location>
</feature>
<dbReference type="SFLD" id="SFLDG00002">
    <property type="entry name" value="C1.7:_P-type_atpase_like"/>
    <property type="match status" value="1"/>
</dbReference>
<feature type="binding site" evidence="16">
    <location>
        <position position="1314"/>
    </location>
    <ligand>
        <name>ATP</name>
        <dbReference type="ChEBI" id="CHEBI:30616"/>
    </ligand>
</feature>
<evidence type="ECO:0000256" key="7">
    <source>
        <dbReference type="ARBA" id="ARBA00022741"/>
    </source>
</evidence>
<dbReference type="PROSITE" id="PS00154">
    <property type="entry name" value="ATPASE_E1_E2"/>
    <property type="match status" value="1"/>
</dbReference>
<dbReference type="Pfam" id="PF13246">
    <property type="entry name" value="Cation_ATPase"/>
    <property type="match status" value="1"/>
</dbReference>
<name>A0A9P6IWU7_MORAP</name>
<evidence type="ECO:0000256" key="16">
    <source>
        <dbReference type="PIRSR" id="PIRSR606539-2"/>
    </source>
</evidence>
<dbReference type="GO" id="GO:0000287">
    <property type="term" value="F:magnesium ion binding"/>
    <property type="evidence" value="ECO:0007669"/>
    <property type="project" value="InterPro"/>
</dbReference>
<dbReference type="SUPFAM" id="SSF81665">
    <property type="entry name" value="Calcium ATPase, transmembrane domain M"/>
    <property type="match status" value="1"/>
</dbReference>
<evidence type="ECO:0000256" key="4">
    <source>
        <dbReference type="ARBA" id="ARBA00022448"/>
    </source>
</evidence>
<comment type="catalytic activity">
    <reaction evidence="14">
        <text>a 1,2-diacyl-sn-glycero-3-phosphoethanolamine(out) + ATP + H2O = a 1,2-diacyl-sn-glycero-3-phosphoethanolamine(in) + ADP + phosphate + H(+)</text>
        <dbReference type="Rhea" id="RHEA:66132"/>
        <dbReference type="ChEBI" id="CHEBI:15377"/>
        <dbReference type="ChEBI" id="CHEBI:15378"/>
        <dbReference type="ChEBI" id="CHEBI:30616"/>
        <dbReference type="ChEBI" id="CHEBI:43474"/>
        <dbReference type="ChEBI" id="CHEBI:64612"/>
        <dbReference type="ChEBI" id="CHEBI:456216"/>
    </reaction>
    <physiologicalReaction direction="left-to-right" evidence="14">
        <dbReference type="Rhea" id="RHEA:66133"/>
    </physiologicalReaction>
</comment>
<dbReference type="SUPFAM" id="SSF81660">
    <property type="entry name" value="Metal cation-transporting ATPase, ATP-binding domain N"/>
    <property type="match status" value="1"/>
</dbReference>
<dbReference type="InterPro" id="IPR036412">
    <property type="entry name" value="HAD-like_sf"/>
</dbReference>
<comment type="catalytic activity">
    <reaction evidence="13">
        <text>ATP + H2O + phospholipidSide 1 = ADP + phosphate + phospholipidSide 2.</text>
        <dbReference type="EC" id="7.6.2.1"/>
    </reaction>
</comment>
<feature type="transmembrane region" description="Helical" evidence="19">
    <location>
        <begin position="1638"/>
        <end position="1657"/>
    </location>
</feature>
<proteinExistence type="inferred from homology"/>
<feature type="binding site" evidence="16">
    <location>
        <position position="1501"/>
    </location>
    <ligand>
        <name>ATP</name>
        <dbReference type="ChEBI" id="CHEBI:30616"/>
    </ligand>
</feature>
<feature type="compositionally biased region" description="Acidic residues" evidence="18">
    <location>
        <begin position="993"/>
        <end position="1012"/>
    </location>
</feature>
<feature type="binding site" evidence="16">
    <location>
        <position position="830"/>
    </location>
    <ligand>
        <name>ATP</name>
        <dbReference type="ChEBI" id="CHEBI:30616"/>
    </ligand>
</feature>
<feature type="binding site" evidence="16">
    <location>
        <position position="829"/>
    </location>
    <ligand>
        <name>ATP</name>
        <dbReference type="ChEBI" id="CHEBI:30616"/>
    </ligand>
</feature>
<feature type="region of interest" description="Disordered" evidence="18">
    <location>
        <begin position="1825"/>
        <end position="1848"/>
    </location>
</feature>
<feature type="transmembrane region" description="Helical" evidence="19">
    <location>
        <begin position="181"/>
        <end position="198"/>
    </location>
</feature>
<evidence type="ECO:0000256" key="2">
    <source>
        <dbReference type="ARBA" id="ARBA00008109"/>
    </source>
</evidence>
<keyword evidence="4" id="KW-0813">Transport</keyword>
<dbReference type="InterPro" id="IPR032631">
    <property type="entry name" value="P-type_ATPase_N"/>
</dbReference>
<feature type="region of interest" description="Disordered" evidence="18">
    <location>
        <begin position="993"/>
        <end position="1101"/>
    </location>
</feature>
<dbReference type="PANTHER" id="PTHR24092">
    <property type="entry name" value="PROBABLE PHOSPHOLIPID-TRANSPORTING ATPASE"/>
    <property type="match status" value="1"/>
</dbReference>
<accession>A0A9P6IWU7</accession>
<evidence type="ECO:0000256" key="10">
    <source>
        <dbReference type="ARBA" id="ARBA00022967"/>
    </source>
</evidence>
<feature type="compositionally biased region" description="Pro residues" evidence="18">
    <location>
        <begin position="1939"/>
        <end position="1949"/>
    </location>
</feature>
<dbReference type="InterPro" id="IPR032630">
    <property type="entry name" value="P_typ_ATPase_c"/>
</dbReference>
<feature type="transmembrane region" description="Helical" evidence="19">
    <location>
        <begin position="725"/>
        <end position="750"/>
    </location>
</feature>
<dbReference type="Pfam" id="PF16209">
    <property type="entry name" value="PhoLip_ATPase_N"/>
    <property type="match status" value="1"/>
</dbReference>
<protein>
    <recommendedName>
        <fullName evidence="3">P-type phospholipid transporter</fullName>
        <ecNumber evidence="3">7.6.2.1</ecNumber>
    </recommendedName>
</protein>
<feature type="region of interest" description="Disordered" evidence="18">
    <location>
        <begin position="1363"/>
        <end position="1428"/>
    </location>
</feature>
<feature type="binding site" evidence="17">
    <location>
        <position position="1498"/>
    </location>
    <ligand>
        <name>Mg(2+)</name>
        <dbReference type="ChEBI" id="CHEBI:18420"/>
    </ligand>
</feature>
<evidence type="ECO:0000256" key="19">
    <source>
        <dbReference type="SAM" id="Phobius"/>
    </source>
</evidence>
<keyword evidence="7 16" id="KW-0547">Nucleotide-binding</keyword>
<feature type="compositionally biased region" description="Polar residues" evidence="18">
    <location>
        <begin position="1974"/>
        <end position="1989"/>
    </location>
</feature>
<dbReference type="GO" id="GO:0140326">
    <property type="term" value="F:ATPase-coupled intramembrane lipid transporter activity"/>
    <property type="evidence" value="ECO:0007669"/>
    <property type="project" value="UniProtKB-EC"/>
</dbReference>
<feature type="region of interest" description="Disordered" evidence="18">
    <location>
        <begin position="453"/>
        <end position="580"/>
    </location>
</feature>
<feature type="binding site" evidence="16">
    <location>
        <position position="1478"/>
    </location>
    <ligand>
        <name>ATP</name>
        <dbReference type="ChEBI" id="CHEBI:30616"/>
    </ligand>
</feature>
<feature type="compositionally biased region" description="Acidic residues" evidence="18">
    <location>
        <begin position="2060"/>
        <end position="2072"/>
    </location>
</feature>
<evidence type="ECO:0000256" key="1">
    <source>
        <dbReference type="ARBA" id="ARBA00004127"/>
    </source>
</evidence>
<dbReference type="GO" id="GO:0045332">
    <property type="term" value="P:phospholipid translocation"/>
    <property type="evidence" value="ECO:0007669"/>
    <property type="project" value="TreeGrafter"/>
</dbReference>
<keyword evidence="12 19" id="KW-0472">Membrane</keyword>
<feature type="compositionally biased region" description="Basic and acidic residues" evidence="18">
    <location>
        <begin position="1825"/>
        <end position="1834"/>
    </location>
</feature>
<evidence type="ECO:0000256" key="14">
    <source>
        <dbReference type="ARBA" id="ARBA00049128"/>
    </source>
</evidence>
<dbReference type="Gene3D" id="3.40.1110.10">
    <property type="entry name" value="Calcium-transporting ATPase, cytoplasmic domain N"/>
    <property type="match status" value="1"/>
</dbReference>
<dbReference type="PANTHER" id="PTHR24092:SF180">
    <property type="entry name" value="PHOSPHOLIPID-TRANSPORTING ATPASE DNF1-RELATED"/>
    <property type="match status" value="1"/>
</dbReference>
<dbReference type="EC" id="7.6.2.1" evidence="3"/>
<evidence type="ECO:0000313" key="23">
    <source>
        <dbReference type="Proteomes" id="UP000738359"/>
    </source>
</evidence>
<evidence type="ECO:0000256" key="3">
    <source>
        <dbReference type="ARBA" id="ARBA00012189"/>
    </source>
</evidence>
<dbReference type="Pfam" id="PF16212">
    <property type="entry name" value="PhoLip_ATPase_C"/>
    <property type="match status" value="1"/>
</dbReference>
<keyword evidence="10" id="KW-1278">Translocase</keyword>
<feature type="transmembrane region" description="Helical" evidence="19">
    <location>
        <begin position="1677"/>
        <end position="1695"/>
    </location>
</feature>
<feature type="compositionally biased region" description="Basic residues" evidence="18">
    <location>
        <begin position="504"/>
        <end position="514"/>
    </location>
</feature>
<feature type="active site" description="4-aspartylphosphate intermediate" evidence="15">
    <location>
        <position position="829"/>
    </location>
</feature>
<dbReference type="InterPro" id="IPR018303">
    <property type="entry name" value="ATPase_P-typ_P_site"/>
</dbReference>
<dbReference type="GO" id="GO:0012505">
    <property type="term" value="C:endomembrane system"/>
    <property type="evidence" value="ECO:0007669"/>
    <property type="project" value="UniProtKB-SubCell"/>
</dbReference>
<evidence type="ECO:0000259" key="20">
    <source>
        <dbReference type="Pfam" id="PF16209"/>
    </source>
</evidence>
<dbReference type="SFLD" id="SFLDF00027">
    <property type="entry name" value="p-type_atpase"/>
    <property type="match status" value="1"/>
</dbReference>
<feature type="compositionally biased region" description="Low complexity" evidence="18">
    <location>
        <begin position="2031"/>
        <end position="2059"/>
    </location>
</feature>
<evidence type="ECO:0000256" key="15">
    <source>
        <dbReference type="PIRSR" id="PIRSR606539-1"/>
    </source>
</evidence>
<feature type="binding site" evidence="17">
    <location>
        <position position="1502"/>
    </location>
    <ligand>
        <name>Mg(2+)</name>
        <dbReference type="ChEBI" id="CHEBI:18420"/>
    </ligand>
</feature>
<feature type="compositionally biased region" description="Polar residues" evidence="18">
    <location>
        <begin position="474"/>
        <end position="499"/>
    </location>
</feature>
<feature type="compositionally biased region" description="Polar residues" evidence="18">
    <location>
        <begin position="1"/>
        <end position="37"/>
    </location>
</feature>
<dbReference type="EMBL" id="JAAAHY010001435">
    <property type="protein sequence ID" value="KAF9949221.1"/>
    <property type="molecule type" value="Genomic_DNA"/>
</dbReference>
<keyword evidence="6 17" id="KW-0479">Metal-binding</keyword>
<feature type="transmembrane region" description="Helical" evidence="19">
    <location>
        <begin position="1743"/>
        <end position="1769"/>
    </location>
</feature>
<feature type="binding site" evidence="16">
    <location>
        <position position="1313"/>
    </location>
    <ligand>
        <name>ATP</name>
        <dbReference type="ChEBI" id="CHEBI:30616"/>
    </ligand>
</feature>
<dbReference type="NCBIfam" id="TIGR01652">
    <property type="entry name" value="ATPase-Plipid"/>
    <property type="match status" value="1"/>
</dbReference>
<feature type="region of interest" description="Disordered" evidence="18">
    <location>
        <begin position="1863"/>
        <end position="2003"/>
    </location>
</feature>
<feature type="domain" description="P-type ATPase N-terminal" evidence="20">
    <location>
        <begin position="151"/>
        <end position="207"/>
    </location>
</feature>
<dbReference type="Proteomes" id="UP000738359">
    <property type="component" value="Unassembled WGS sequence"/>
</dbReference>
<feature type="compositionally biased region" description="Polar residues" evidence="18">
    <location>
        <begin position="1924"/>
        <end position="1934"/>
    </location>
</feature>
<evidence type="ECO:0000256" key="8">
    <source>
        <dbReference type="ARBA" id="ARBA00022840"/>
    </source>
</evidence>
<dbReference type="InterPro" id="IPR023299">
    <property type="entry name" value="ATPase_P-typ_cyto_dom_N"/>
</dbReference>
<dbReference type="InterPro" id="IPR023298">
    <property type="entry name" value="ATPase_P-typ_TM_dom_sf"/>
</dbReference>
<feature type="compositionally biased region" description="Low complexity" evidence="18">
    <location>
        <begin position="1889"/>
        <end position="1903"/>
    </location>
</feature>
<dbReference type="Gene3D" id="2.70.150.10">
    <property type="entry name" value="Calcium-transporting ATPase, cytoplasmic transduction domain A"/>
    <property type="match status" value="1"/>
</dbReference>
<evidence type="ECO:0000313" key="22">
    <source>
        <dbReference type="EMBL" id="KAF9949221.1"/>
    </source>
</evidence>
<evidence type="ECO:0000256" key="5">
    <source>
        <dbReference type="ARBA" id="ARBA00022692"/>
    </source>
</evidence>
<feature type="compositionally biased region" description="Polar residues" evidence="18">
    <location>
        <begin position="1054"/>
        <end position="1071"/>
    </location>
</feature>
<dbReference type="Gene3D" id="3.40.50.1000">
    <property type="entry name" value="HAD superfamily/HAD-like"/>
    <property type="match status" value="1"/>
</dbReference>
<dbReference type="SUPFAM" id="SSF81653">
    <property type="entry name" value="Calcium ATPase, transduction domain A"/>
    <property type="match status" value="1"/>
</dbReference>
<comment type="similarity">
    <text evidence="2">Belongs to the cation transport ATPase (P-type) (TC 3.A.3) family. Type IV subfamily.</text>
</comment>
<feature type="compositionally biased region" description="Low complexity" evidence="18">
    <location>
        <begin position="927"/>
        <end position="942"/>
    </location>
</feature>
<dbReference type="GO" id="GO:0005886">
    <property type="term" value="C:plasma membrane"/>
    <property type="evidence" value="ECO:0007669"/>
    <property type="project" value="TreeGrafter"/>
</dbReference>
<feature type="binding site" evidence="16">
    <location>
        <position position="1472"/>
    </location>
    <ligand>
        <name>ATP</name>
        <dbReference type="ChEBI" id="CHEBI:30616"/>
    </ligand>
</feature>
<feature type="transmembrane region" description="Helical" evidence="19">
    <location>
        <begin position="684"/>
        <end position="705"/>
    </location>
</feature>
<keyword evidence="5 19" id="KW-0812">Transmembrane</keyword>
<feature type="binding site" evidence="16">
    <location>
        <position position="1232"/>
    </location>
    <ligand>
        <name>ATP</name>
        <dbReference type="ChEBI" id="CHEBI:30616"/>
    </ligand>
</feature>
<evidence type="ECO:0000256" key="6">
    <source>
        <dbReference type="ARBA" id="ARBA00022723"/>
    </source>
</evidence>
<feature type="binding site" evidence="16">
    <location>
        <position position="831"/>
    </location>
    <ligand>
        <name>ATP</name>
        <dbReference type="ChEBI" id="CHEBI:30616"/>
    </ligand>
</feature>
<dbReference type="SUPFAM" id="SSF56784">
    <property type="entry name" value="HAD-like"/>
    <property type="match status" value="1"/>
</dbReference>
<feature type="transmembrane region" description="Helical" evidence="19">
    <location>
        <begin position="1564"/>
        <end position="1585"/>
    </location>
</feature>
<feature type="binding site" evidence="16">
    <location>
        <position position="1312"/>
    </location>
    <ligand>
        <name>ATP</name>
        <dbReference type="ChEBI" id="CHEBI:30616"/>
    </ligand>
</feature>